<dbReference type="InterPro" id="IPR013321">
    <property type="entry name" value="Arc_rbn_hlx_hlx"/>
</dbReference>
<accession>A0A1I1SKA0</accession>
<evidence type="ECO:0000256" key="1">
    <source>
        <dbReference type="ARBA" id="ARBA00010562"/>
    </source>
</evidence>
<dbReference type="STRING" id="1505723.SAMN04487792_1010"/>
<comment type="similarity">
    <text evidence="1">Belongs to the RelB/DinJ antitoxin family.</text>
</comment>
<proteinExistence type="inferred from homology"/>
<name>A0A1I1SKA0_9LACO</name>
<protein>
    <submittedName>
        <fullName evidence="3">DNA-damage-inducible protein J</fullName>
    </submittedName>
</protein>
<reference evidence="4" key="1">
    <citation type="submission" date="2016-10" db="EMBL/GenBank/DDBJ databases">
        <authorList>
            <person name="Varghese N."/>
            <person name="Submissions S."/>
        </authorList>
    </citation>
    <scope>NUCLEOTIDE SEQUENCE [LARGE SCALE GENOMIC DNA]</scope>
    <source>
        <strain evidence="4">R-53102</strain>
    </source>
</reference>
<dbReference type="GO" id="GO:0006351">
    <property type="term" value="P:DNA-templated transcription"/>
    <property type="evidence" value="ECO:0007669"/>
    <property type="project" value="TreeGrafter"/>
</dbReference>
<dbReference type="GO" id="GO:0006355">
    <property type="term" value="P:regulation of DNA-templated transcription"/>
    <property type="evidence" value="ECO:0007669"/>
    <property type="project" value="InterPro"/>
</dbReference>
<dbReference type="InterPro" id="IPR007337">
    <property type="entry name" value="RelB/DinJ"/>
</dbReference>
<dbReference type="Gene3D" id="1.10.1220.10">
    <property type="entry name" value="Met repressor-like"/>
    <property type="match status" value="1"/>
</dbReference>
<evidence type="ECO:0000313" key="3">
    <source>
        <dbReference type="EMBL" id="SFD46915.1"/>
    </source>
</evidence>
<dbReference type="EMBL" id="FOMN01000004">
    <property type="protein sequence ID" value="SFD46915.1"/>
    <property type="molecule type" value="Genomic_DNA"/>
</dbReference>
<dbReference type="PANTHER" id="PTHR38781:SF1">
    <property type="entry name" value="ANTITOXIN DINJ-RELATED"/>
    <property type="match status" value="1"/>
</dbReference>
<dbReference type="Proteomes" id="UP000199599">
    <property type="component" value="Unassembled WGS sequence"/>
</dbReference>
<dbReference type="RefSeq" id="WP_158593118.1">
    <property type="nucleotide sequence ID" value="NZ_CBCRVU010000001.1"/>
</dbReference>
<dbReference type="AlphaFoldDB" id="A0A1I1SKA0"/>
<keyword evidence="2" id="KW-1277">Toxin-antitoxin system</keyword>
<evidence type="ECO:0000313" key="4">
    <source>
        <dbReference type="Proteomes" id="UP000199599"/>
    </source>
</evidence>
<dbReference type="NCBIfam" id="TIGR02384">
    <property type="entry name" value="RelB_DinJ"/>
    <property type="match status" value="1"/>
</dbReference>
<evidence type="ECO:0000256" key="2">
    <source>
        <dbReference type="ARBA" id="ARBA00022649"/>
    </source>
</evidence>
<dbReference type="Pfam" id="PF04221">
    <property type="entry name" value="RelB"/>
    <property type="match status" value="1"/>
</dbReference>
<organism evidence="3 4">
    <name type="scientific">Lactobacillus bombicola</name>
    <dbReference type="NCBI Taxonomy" id="1505723"/>
    <lineage>
        <taxon>Bacteria</taxon>
        <taxon>Bacillati</taxon>
        <taxon>Bacillota</taxon>
        <taxon>Bacilli</taxon>
        <taxon>Lactobacillales</taxon>
        <taxon>Lactobacillaceae</taxon>
        <taxon>Lactobacillus</taxon>
    </lineage>
</organism>
<dbReference type="PANTHER" id="PTHR38781">
    <property type="entry name" value="ANTITOXIN DINJ-RELATED"/>
    <property type="match status" value="1"/>
</dbReference>
<sequence length="92" mass="10585">MSIKTSKKTNLNVKIDTDLKNEADLVFKDMGLTLSSAITMFLKRSVDDRQLPFQPRVTSELDQALDEIKSGNIESFDSVKDWEEDLRKYVQD</sequence>
<gene>
    <name evidence="3" type="ORF">SAMN04487792_1010</name>
</gene>